<keyword evidence="4" id="KW-1185">Reference proteome</keyword>
<dbReference type="InterPro" id="IPR036938">
    <property type="entry name" value="PAP2/HPO_sf"/>
</dbReference>
<dbReference type="EMBL" id="CP132976">
    <property type="protein sequence ID" value="WMD18108.1"/>
    <property type="molecule type" value="Genomic_DNA"/>
</dbReference>
<feature type="transmembrane region" description="Helical" evidence="1">
    <location>
        <begin position="164"/>
        <end position="186"/>
    </location>
</feature>
<name>A0ABY9LUS5_9BURK</name>
<sequence>MTDVYAAWAAAHALQLLVALPLLSGGAALLILQGYVRASRRGRAVIFGAGFGVALLMFLALAAAVGQQGAVVAFDSALAGALSLSMDSSLLWLLSWFTYLGDRNLLTVLAVAMTLYLLWHRLWRLAAFCAIATGVGGALNWLFKHTFERVRPDHDHGFANALGWSFPSGHASAAMAVYGTACYLAWRLAPQTWRWPCVAISAALIMAIGLSRILLQVHFASDVAAGFAISLAWLALCVAVVEHGRASNGPEQGFQQS</sequence>
<dbReference type="InterPro" id="IPR000326">
    <property type="entry name" value="PAP2/HPO"/>
</dbReference>
<dbReference type="CDD" id="cd03392">
    <property type="entry name" value="PAP2_like_2"/>
    <property type="match status" value="1"/>
</dbReference>
<feature type="domain" description="Phosphatidic acid phosphatase type 2/haloperoxidase" evidence="2">
    <location>
        <begin position="126"/>
        <end position="238"/>
    </location>
</feature>
<dbReference type="Pfam" id="PF01569">
    <property type="entry name" value="PAP2"/>
    <property type="match status" value="1"/>
</dbReference>
<evidence type="ECO:0000313" key="3">
    <source>
        <dbReference type="EMBL" id="WMD18108.1"/>
    </source>
</evidence>
<accession>A0ABY9LUS5</accession>
<dbReference type="PANTHER" id="PTHR14969:SF13">
    <property type="entry name" value="AT30094P"/>
    <property type="match status" value="1"/>
</dbReference>
<dbReference type="RefSeq" id="WP_306936936.1">
    <property type="nucleotide sequence ID" value="NZ_CP132976.1"/>
</dbReference>
<protein>
    <submittedName>
        <fullName evidence="3">Phosphatase PAP2 family protein</fullName>
    </submittedName>
</protein>
<proteinExistence type="predicted"/>
<feature type="transmembrane region" description="Helical" evidence="1">
    <location>
        <begin position="192"/>
        <end position="211"/>
    </location>
</feature>
<keyword evidence="1" id="KW-1133">Transmembrane helix</keyword>
<dbReference type="SUPFAM" id="SSF48317">
    <property type="entry name" value="Acid phosphatase/Vanadium-dependent haloperoxidase"/>
    <property type="match status" value="1"/>
</dbReference>
<dbReference type="SMART" id="SM00014">
    <property type="entry name" value="acidPPc"/>
    <property type="match status" value="1"/>
</dbReference>
<dbReference type="PANTHER" id="PTHR14969">
    <property type="entry name" value="SPHINGOSINE-1-PHOSPHATE PHOSPHOHYDROLASE"/>
    <property type="match status" value="1"/>
</dbReference>
<keyword evidence="1" id="KW-0812">Transmembrane</keyword>
<dbReference type="Proteomes" id="UP001234798">
    <property type="component" value="Chromosome"/>
</dbReference>
<evidence type="ECO:0000259" key="2">
    <source>
        <dbReference type="SMART" id="SM00014"/>
    </source>
</evidence>
<keyword evidence="1" id="KW-0472">Membrane</keyword>
<organism evidence="3 4">
    <name type="scientific">Achromobacter seleniivolatilans</name>
    <dbReference type="NCBI Taxonomy" id="3047478"/>
    <lineage>
        <taxon>Bacteria</taxon>
        <taxon>Pseudomonadati</taxon>
        <taxon>Pseudomonadota</taxon>
        <taxon>Betaproteobacteria</taxon>
        <taxon>Burkholderiales</taxon>
        <taxon>Alcaligenaceae</taxon>
        <taxon>Achromobacter</taxon>
    </lineage>
</organism>
<dbReference type="Gene3D" id="1.20.144.10">
    <property type="entry name" value="Phosphatidic acid phosphatase type 2/haloperoxidase"/>
    <property type="match status" value="2"/>
</dbReference>
<feature type="transmembrane region" description="Helical" evidence="1">
    <location>
        <begin position="104"/>
        <end position="119"/>
    </location>
</feature>
<gene>
    <name evidence="3" type="ORF">RAS12_15745</name>
</gene>
<reference evidence="3 4" key="1">
    <citation type="submission" date="2023-08" db="EMBL/GenBank/DDBJ databases">
        <title>Achromobacter seleniivolatilans sp. nov., isolated from seleniferous soil.</title>
        <authorList>
            <person name="Zhang S."/>
            <person name="Li K."/>
            <person name="Peng J."/>
            <person name="Zhao Q."/>
            <person name="Wang H."/>
            <person name="Guo Y."/>
        </authorList>
    </citation>
    <scope>NUCLEOTIDE SEQUENCE [LARGE SCALE GENOMIC DNA]</scope>
    <source>
        <strain evidence="3 4">R39</strain>
    </source>
</reference>
<feature type="transmembrane region" description="Helical" evidence="1">
    <location>
        <begin position="125"/>
        <end position="143"/>
    </location>
</feature>
<evidence type="ECO:0000256" key="1">
    <source>
        <dbReference type="SAM" id="Phobius"/>
    </source>
</evidence>
<feature type="transmembrane region" description="Helical" evidence="1">
    <location>
        <begin position="6"/>
        <end position="32"/>
    </location>
</feature>
<feature type="transmembrane region" description="Helical" evidence="1">
    <location>
        <begin position="44"/>
        <end position="65"/>
    </location>
</feature>
<evidence type="ECO:0000313" key="4">
    <source>
        <dbReference type="Proteomes" id="UP001234798"/>
    </source>
</evidence>
<feature type="transmembrane region" description="Helical" evidence="1">
    <location>
        <begin position="223"/>
        <end position="241"/>
    </location>
</feature>